<feature type="domain" description="Plastocyanin-like" evidence="14">
    <location>
        <begin position="122"/>
        <end position="199"/>
    </location>
</feature>
<comment type="caution">
    <text evidence="16">The sequence shown here is derived from an EMBL/GenBank/DDBJ whole genome shotgun (WGS) entry which is preliminary data.</text>
</comment>
<dbReference type="GO" id="GO:0052716">
    <property type="term" value="F:hydroquinone:oxygen oxidoreductase activity"/>
    <property type="evidence" value="ECO:0007669"/>
    <property type="project" value="UniProtKB-EC"/>
</dbReference>
<keyword evidence="11" id="KW-0325">Glycoprotein</keyword>
<evidence type="ECO:0000313" key="16">
    <source>
        <dbReference type="EMBL" id="KAJ7707041.1"/>
    </source>
</evidence>
<evidence type="ECO:0000256" key="1">
    <source>
        <dbReference type="ARBA" id="ARBA00000349"/>
    </source>
</evidence>
<keyword evidence="9" id="KW-0186">Copper</keyword>
<evidence type="ECO:0000256" key="13">
    <source>
        <dbReference type="SAM" id="SignalP"/>
    </source>
</evidence>
<dbReference type="Proteomes" id="UP001215598">
    <property type="component" value="Unassembled WGS sequence"/>
</dbReference>
<protein>
    <recommendedName>
        <fullName evidence="5">laccase</fullName>
        <ecNumber evidence="5">1.10.3.2</ecNumber>
    </recommendedName>
</protein>
<keyword evidence="10" id="KW-1015">Disulfide bond</keyword>
<evidence type="ECO:0000256" key="12">
    <source>
        <dbReference type="SAM" id="MobiDB-lite"/>
    </source>
</evidence>
<dbReference type="InterPro" id="IPR001117">
    <property type="entry name" value="Cu-oxidase_2nd"/>
</dbReference>
<evidence type="ECO:0000256" key="8">
    <source>
        <dbReference type="ARBA" id="ARBA00023002"/>
    </source>
</evidence>
<comment type="cofactor">
    <cofactor evidence="2">
        <name>Cu cation</name>
        <dbReference type="ChEBI" id="CHEBI:23378"/>
    </cofactor>
</comment>
<keyword evidence="13" id="KW-0732">Signal</keyword>
<comment type="subcellular location">
    <subcellularLocation>
        <location evidence="3">Secreted</location>
    </subcellularLocation>
</comment>
<dbReference type="InterPro" id="IPR033138">
    <property type="entry name" value="Cu_oxidase_CS"/>
</dbReference>
<dbReference type="Pfam" id="PF00394">
    <property type="entry name" value="Cu-oxidase"/>
    <property type="match status" value="1"/>
</dbReference>
<reference evidence="16" key="1">
    <citation type="submission" date="2023-03" db="EMBL/GenBank/DDBJ databases">
        <title>Massive genome expansion in bonnet fungi (Mycena s.s.) driven by repeated elements and novel gene families across ecological guilds.</title>
        <authorList>
            <consortium name="Lawrence Berkeley National Laboratory"/>
            <person name="Harder C.B."/>
            <person name="Miyauchi S."/>
            <person name="Viragh M."/>
            <person name="Kuo A."/>
            <person name="Thoen E."/>
            <person name="Andreopoulos B."/>
            <person name="Lu D."/>
            <person name="Skrede I."/>
            <person name="Drula E."/>
            <person name="Henrissat B."/>
            <person name="Morin E."/>
            <person name="Kohler A."/>
            <person name="Barry K."/>
            <person name="LaButti K."/>
            <person name="Morin E."/>
            <person name="Salamov A."/>
            <person name="Lipzen A."/>
            <person name="Mereny Z."/>
            <person name="Hegedus B."/>
            <person name="Baldrian P."/>
            <person name="Stursova M."/>
            <person name="Weitz H."/>
            <person name="Taylor A."/>
            <person name="Grigoriev I.V."/>
            <person name="Nagy L.G."/>
            <person name="Martin F."/>
            <person name="Kauserud H."/>
        </authorList>
    </citation>
    <scope>NUCLEOTIDE SEQUENCE</scope>
    <source>
        <strain evidence="16">CBHHK182m</strain>
    </source>
</reference>
<evidence type="ECO:0000313" key="17">
    <source>
        <dbReference type="Proteomes" id="UP001215598"/>
    </source>
</evidence>
<sequence>MQFLLAIPALLAALKANAAIRDYTLDIVNGPVDPDGFTRIGVLANGTFPGPPMLVTKGDTLQIKVNNKLHAYVDLHRSFGNQTGSYWYHSQLSVQYADGLRGVIVVYDPEDPLAHLYDVDDESTIWTTADWWHNTSTSGLAGYLRVADSGLFNARGRCNGSPLTPYAVQTVKKGTRYRFRISLSQTDASTRSATIQNHNATDTINTVNPIRRDGSGPSVDGSVPVA</sequence>
<feature type="domain" description="Plastocyanin-like" evidence="15">
    <location>
        <begin position="30"/>
        <end position="76"/>
    </location>
</feature>
<evidence type="ECO:0000256" key="2">
    <source>
        <dbReference type="ARBA" id="ARBA00001935"/>
    </source>
</evidence>
<dbReference type="PANTHER" id="PTHR11709">
    <property type="entry name" value="MULTI-COPPER OXIDASE"/>
    <property type="match status" value="1"/>
</dbReference>
<comment type="catalytic activity">
    <reaction evidence="1">
        <text>4 hydroquinone + O2 = 4 benzosemiquinone + 2 H2O</text>
        <dbReference type="Rhea" id="RHEA:11276"/>
        <dbReference type="ChEBI" id="CHEBI:15377"/>
        <dbReference type="ChEBI" id="CHEBI:15379"/>
        <dbReference type="ChEBI" id="CHEBI:17594"/>
        <dbReference type="ChEBI" id="CHEBI:17977"/>
        <dbReference type="EC" id="1.10.3.2"/>
    </reaction>
</comment>
<dbReference type="InterPro" id="IPR008972">
    <property type="entry name" value="Cupredoxin"/>
</dbReference>
<keyword evidence="8" id="KW-0560">Oxidoreductase</keyword>
<dbReference type="PANTHER" id="PTHR11709:SF394">
    <property type="entry name" value="FI03373P-RELATED"/>
    <property type="match status" value="1"/>
</dbReference>
<evidence type="ECO:0000256" key="9">
    <source>
        <dbReference type="ARBA" id="ARBA00023008"/>
    </source>
</evidence>
<accession>A0AAD7GWW5</accession>
<evidence type="ECO:0000259" key="14">
    <source>
        <dbReference type="Pfam" id="PF00394"/>
    </source>
</evidence>
<dbReference type="AlphaFoldDB" id="A0AAD7GWW5"/>
<evidence type="ECO:0000256" key="5">
    <source>
        <dbReference type="ARBA" id="ARBA00012297"/>
    </source>
</evidence>
<keyword evidence="7" id="KW-0479">Metal-binding</keyword>
<feature type="region of interest" description="Disordered" evidence="12">
    <location>
        <begin position="194"/>
        <end position="226"/>
    </location>
</feature>
<evidence type="ECO:0000256" key="10">
    <source>
        <dbReference type="ARBA" id="ARBA00023157"/>
    </source>
</evidence>
<keyword evidence="17" id="KW-1185">Reference proteome</keyword>
<feature type="signal peptide" evidence="13">
    <location>
        <begin position="1"/>
        <end position="19"/>
    </location>
</feature>
<comment type="similarity">
    <text evidence="4">Belongs to the multicopper oxidase family.</text>
</comment>
<dbReference type="Pfam" id="PF07732">
    <property type="entry name" value="Cu-oxidase_3"/>
    <property type="match status" value="2"/>
</dbReference>
<dbReference type="InterPro" id="IPR011707">
    <property type="entry name" value="Cu-oxidase-like_N"/>
</dbReference>
<dbReference type="SUPFAM" id="SSF49503">
    <property type="entry name" value="Cupredoxins"/>
    <property type="match status" value="2"/>
</dbReference>
<dbReference type="InterPro" id="IPR045087">
    <property type="entry name" value="Cu-oxidase_fam"/>
</dbReference>
<feature type="domain" description="Plastocyanin-like" evidence="15">
    <location>
        <begin position="81"/>
        <end position="110"/>
    </location>
</feature>
<feature type="chain" id="PRO_5042161142" description="laccase" evidence="13">
    <location>
        <begin position="20"/>
        <end position="226"/>
    </location>
</feature>
<dbReference type="GO" id="GO:0005576">
    <property type="term" value="C:extracellular region"/>
    <property type="evidence" value="ECO:0007669"/>
    <property type="project" value="UniProtKB-SubCell"/>
</dbReference>
<evidence type="ECO:0000256" key="7">
    <source>
        <dbReference type="ARBA" id="ARBA00022723"/>
    </source>
</evidence>
<evidence type="ECO:0000256" key="11">
    <source>
        <dbReference type="ARBA" id="ARBA00023180"/>
    </source>
</evidence>
<evidence type="ECO:0000256" key="4">
    <source>
        <dbReference type="ARBA" id="ARBA00010609"/>
    </source>
</evidence>
<dbReference type="PROSITE" id="PS00079">
    <property type="entry name" value="MULTICOPPER_OXIDASE1"/>
    <property type="match status" value="1"/>
</dbReference>
<proteinExistence type="inferred from homology"/>
<feature type="compositionally biased region" description="Polar residues" evidence="12">
    <location>
        <begin position="194"/>
        <end position="208"/>
    </location>
</feature>
<keyword evidence="6" id="KW-0964">Secreted</keyword>
<dbReference type="EMBL" id="JARKIB010000449">
    <property type="protein sequence ID" value="KAJ7707041.1"/>
    <property type="molecule type" value="Genomic_DNA"/>
</dbReference>
<evidence type="ECO:0000256" key="6">
    <source>
        <dbReference type="ARBA" id="ARBA00022525"/>
    </source>
</evidence>
<dbReference type="EC" id="1.10.3.2" evidence="5"/>
<dbReference type="Gene3D" id="2.60.40.420">
    <property type="entry name" value="Cupredoxins - blue copper proteins"/>
    <property type="match status" value="3"/>
</dbReference>
<organism evidence="16 17">
    <name type="scientific">Mycena metata</name>
    <dbReference type="NCBI Taxonomy" id="1033252"/>
    <lineage>
        <taxon>Eukaryota</taxon>
        <taxon>Fungi</taxon>
        <taxon>Dikarya</taxon>
        <taxon>Basidiomycota</taxon>
        <taxon>Agaricomycotina</taxon>
        <taxon>Agaricomycetes</taxon>
        <taxon>Agaricomycetidae</taxon>
        <taxon>Agaricales</taxon>
        <taxon>Marasmiineae</taxon>
        <taxon>Mycenaceae</taxon>
        <taxon>Mycena</taxon>
    </lineage>
</organism>
<evidence type="ECO:0000256" key="3">
    <source>
        <dbReference type="ARBA" id="ARBA00004613"/>
    </source>
</evidence>
<dbReference type="GO" id="GO:0005507">
    <property type="term" value="F:copper ion binding"/>
    <property type="evidence" value="ECO:0007669"/>
    <property type="project" value="InterPro"/>
</dbReference>
<gene>
    <name evidence="16" type="ORF">B0H16DRAFT_1746672</name>
</gene>
<name>A0AAD7GWW5_9AGAR</name>
<evidence type="ECO:0000259" key="15">
    <source>
        <dbReference type="Pfam" id="PF07732"/>
    </source>
</evidence>